<dbReference type="InterPro" id="IPR001433">
    <property type="entry name" value="OxRdtase_FAD/NAD-bd"/>
</dbReference>
<evidence type="ECO:0000313" key="2">
    <source>
        <dbReference type="EMBL" id="SMP08001.1"/>
    </source>
</evidence>
<sequence length="282" mass="30859">MFKIVEKRELAENVDEFVIEAPEIAAKAQPGQFVIVRVTAKGERIPLTIAEKDPEAGTITLMVQRVGKSTFHLSCFEEGNCIKDVVGPLGKPTHIEKWGHVVAVGGGLGLAPIHHICQGVKEAGNQLTVIMGFRKKELIFWEDKMKLLADRVIVTTNDGSYGMKGLVTDALQKLIDDGEKIDMVICAGPVPMMKAVADLTKKYGIPTVASLNPIMVDGTGMCGACRVTVGGETKFACVDGPEFDAHQVDFDELMNRLKMFKDLEKVAMERFQEKHCGCKRGQ</sequence>
<dbReference type="Pfam" id="PF10418">
    <property type="entry name" value="DHODB_Fe-S_bind"/>
    <property type="match status" value="1"/>
</dbReference>
<dbReference type="InterPro" id="IPR017938">
    <property type="entry name" value="Riboflavin_synthase-like_b-brl"/>
</dbReference>
<organism evidence="2 3">
    <name type="scientific">Desulfurobacterium pacificum</name>
    <dbReference type="NCBI Taxonomy" id="240166"/>
    <lineage>
        <taxon>Bacteria</taxon>
        <taxon>Pseudomonadati</taxon>
        <taxon>Aquificota</taxon>
        <taxon>Aquificia</taxon>
        <taxon>Desulfurobacteriales</taxon>
        <taxon>Desulfurobacteriaceae</taxon>
        <taxon>Desulfurobacterium</taxon>
    </lineage>
</organism>
<dbReference type="InterPro" id="IPR017927">
    <property type="entry name" value="FAD-bd_FR_type"/>
</dbReference>
<dbReference type="Proteomes" id="UP001157911">
    <property type="component" value="Unassembled WGS sequence"/>
</dbReference>
<dbReference type="PANTHER" id="PTHR43513:SF3">
    <property type="entry name" value="DIHYDROOROTATE DEHYDROGENASE B (NAD(+)), ELECTRON TRANSFER SUBUNIT-RELATED"/>
    <property type="match status" value="1"/>
</dbReference>
<keyword evidence="3" id="KW-1185">Reference proteome</keyword>
<dbReference type="Gene3D" id="2.40.30.10">
    <property type="entry name" value="Translation factors"/>
    <property type="match status" value="1"/>
</dbReference>
<dbReference type="InterPro" id="IPR050353">
    <property type="entry name" value="PyrK_electron_transfer"/>
</dbReference>
<reference evidence="2 3" key="1">
    <citation type="submission" date="2017-05" db="EMBL/GenBank/DDBJ databases">
        <authorList>
            <person name="Varghese N."/>
            <person name="Submissions S."/>
        </authorList>
    </citation>
    <scope>NUCLEOTIDE SEQUENCE [LARGE SCALE GENOMIC DNA]</scope>
    <source>
        <strain evidence="2 3">DSM 15522</strain>
    </source>
</reference>
<dbReference type="NCBIfam" id="NF004862">
    <property type="entry name" value="PRK06222.1"/>
    <property type="match status" value="1"/>
</dbReference>
<dbReference type="PROSITE" id="PS51384">
    <property type="entry name" value="FAD_FR"/>
    <property type="match status" value="1"/>
</dbReference>
<feature type="domain" description="FAD-binding FR-type" evidence="1">
    <location>
        <begin position="1"/>
        <end position="95"/>
    </location>
</feature>
<accession>A0ABY1NF35</accession>
<gene>
    <name evidence="2" type="ORF">SAMN06265339_0545</name>
</gene>
<dbReference type="EMBL" id="FXUB01000001">
    <property type="protein sequence ID" value="SMP08001.1"/>
    <property type="molecule type" value="Genomic_DNA"/>
</dbReference>
<evidence type="ECO:0000259" key="1">
    <source>
        <dbReference type="PROSITE" id="PS51384"/>
    </source>
</evidence>
<dbReference type="SUPFAM" id="SSF52343">
    <property type="entry name" value="Ferredoxin reductase-like, C-terminal NADP-linked domain"/>
    <property type="match status" value="1"/>
</dbReference>
<dbReference type="InterPro" id="IPR019480">
    <property type="entry name" value="Dihydroorotate_DH_Fe-S-bd"/>
</dbReference>
<dbReference type="CDD" id="cd06219">
    <property type="entry name" value="DHOD_e_trans_like1"/>
    <property type="match status" value="1"/>
</dbReference>
<dbReference type="InterPro" id="IPR008333">
    <property type="entry name" value="Cbr1-like_FAD-bd_dom"/>
</dbReference>
<dbReference type="PANTHER" id="PTHR43513">
    <property type="entry name" value="DIHYDROOROTATE DEHYDROGENASE B (NAD(+)), ELECTRON TRANSFER SUBUNIT"/>
    <property type="match status" value="1"/>
</dbReference>
<comment type="caution">
    <text evidence="2">The sequence shown here is derived from an EMBL/GenBank/DDBJ whole genome shotgun (WGS) entry which is preliminary data.</text>
</comment>
<dbReference type="PIRSF" id="PIRSF006816">
    <property type="entry name" value="Cyc3_hyd_g"/>
    <property type="match status" value="1"/>
</dbReference>
<dbReference type="Gene3D" id="3.40.50.80">
    <property type="entry name" value="Nucleotide-binding domain of ferredoxin-NADP reductase (FNR) module"/>
    <property type="match status" value="1"/>
</dbReference>
<protein>
    <submittedName>
        <fullName evidence="2">Sulfide dehydrogenase (Flavoprotein) subunit SudB</fullName>
    </submittedName>
</protein>
<name>A0ABY1NF35_9BACT</name>
<dbReference type="Pfam" id="PF00970">
    <property type="entry name" value="FAD_binding_6"/>
    <property type="match status" value="1"/>
</dbReference>
<proteinExistence type="predicted"/>
<dbReference type="InterPro" id="IPR012165">
    <property type="entry name" value="Cyt_c3_hydrogenase_gsu"/>
</dbReference>
<dbReference type="Pfam" id="PF00175">
    <property type="entry name" value="NAD_binding_1"/>
    <property type="match status" value="1"/>
</dbReference>
<dbReference type="RefSeq" id="WP_283400048.1">
    <property type="nucleotide sequence ID" value="NZ_FXUB01000001.1"/>
</dbReference>
<dbReference type="InterPro" id="IPR039261">
    <property type="entry name" value="FNR_nucleotide-bd"/>
</dbReference>
<dbReference type="SUPFAM" id="SSF63380">
    <property type="entry name" value="Riboflavin synthase domain-like"/>
    <property type="match status" value="1"/>
</dbReference>
<evidence type="ECO:0000313" key="3">
    <source>
        <dbReference type="Proteomes" id="UP001157911"/>
    </source>
</evidence>